<reference evidence="1" key="1">
    <citation type="journal article" date="2020" name="Nature">
        <title>Giant virus diversity and host interactions through global metagenomics.</title>
        <authorList>
            <person name="Schulz F."/>
            <person name="Roux S."/>
            <person name="Paez-Espino D."/>
            <person name="Jungbluth S."/>
            <person name="Walsh D.A."/>
            <person name="Denef V.J."/>
            <person name="McMahon K.D."/>
            <person name="Konstantinidis K.T."/>
            <person name="Eloe-Fadrosh E.A."/>
            <person name="Kyrpides N.C."/>
            <person name="Woyke T."/>
        </authorList>
    </citation>
    <scope>NUCLEOTIDE SEQUENCE</scope>
    <source>
        <strain evidence="1">GVMAG-M-3300009161-30</strain>
    </source>
</reference>
<organism evidence="1">
    <name type="scientific">viral metagenome</name>
    <dbReference type="NCBI Taxonomy" id="1070528"/>
    <lineage>
        <taxon>unclassified sequences</taxon>
        <taxon>metagenomes</taxon>
        <taxon>organismal metagenomes</taxon>
    </lineage>
</organism>
<accession>A0A6C0EU01</accession>
<protein>
    <submittedName>
        <fullName evidence="1">Uncharacterized protein</fullName>
    </submittedName>
</protein>
<dbReference type="EMBL" id="MN738946">
    <property type="protein sequence ID" value="QHT32664.1"/>
    <property type="molecule type" value="Genomic_DNA"/>
</dbReference>
<name>A0A6C0EU01_9ZZZZ</name>
<sequence length="82" mass="9363">MKLLNNKHEHVDAIAACLQPERVTPTKAPKKHLCLTEYNTIIPHYVDKTDKDNIIVPRYPDNAPSTTSKHFVTISEQNLVKK</sequence>
<evidence type="ECO:0000313" key="1">
    <source>
        <dbReference type="EMBL" id="QHT32664.1"/>
    </source>
</evidence>
<proteinExistence type="predicted"/>
<dbReference type="AlphaFoldDB" id="A0A6C0EU01"/>